<dbReference type="Gene3D" id="2.30.42.10">
    <property type="match status" value="2"/>
</dbReference>
<evidence type="ECO:0000259" key="5">
    <source>
        <dbReference type="PROSITE" id="PS50106"/>
    </source>
</evidence>
<dbReference type="InterPro" id="IPR009003">
    <property type="entry name" value="Peptidase_S1_PA"/>
</dbReference>
<dbReference type="Pfam" id="PF13365">
    <property type="entry name" value="Trypsin_2"/>
    <property type="match status" value="1"/>
</dbReference>
<sequence length="454" mass="48920">MRLLSALLLLQTLAFAQKPAGPLTGLNDQLVALSGQLHPAIVLIRSESFEPVSREVSLAVRQTGTGSGVILSEDGYIVTNAHVVGKSMTVEVLLAPPIGARSSPERSRLLEGRVLGRDTEADIALVKVDAHGLRFLEWGDSEALQQGQLVLAMGNPRGLENSVTMGIISSTQRQMKPDDRMVYIQTDAAINPGNSGGALVDLNGKLIGINTMILSQSGGNEGLGFAVPARIANPVVEQIRKDGKVTRGDIGVTAQTLTYGIAQGLGLKRESGVVIADVEPKSTGDIAGFQTGDIILSVDGRPMETARQFHVFIYRKPVASLINVEILRGEQTLKLQPIVVDQTEKSPNFGRLALSEENLVRRLRILGVPLDDSLLKEMPPLRKNYGILVAGLVPGALIQEEGLLPGDIIHALNGKPIATLQELKSFMAPIKSREEVVLQIEREGKTRFIEYRLE</sequence>
<feature type="chain" id="PRO_5033008610" evidence="4">
    <location>
        <begin position="17"/>
        <end position="454"/>
    </location>
</feature>
<feature type="domain" description="PDZ" evidence="5">
    <location>
        <begin position="351"/>
        <end position="444"/>
    </location>
</feature>
<evidence type="ECO:0000313" key="6">
    <source>
        <dbReference type="EMBL" id="QOY87797.1"/>
    </source>
</evidence>
<feature type="signal peptide" evidence="4">
    <location>
        <begin position="1"/>
        <end position="16"/>
    </location>
</feature>
<dbReference type="SUPFAM" id="SSF50156">
    <property type="entry name" value="PDZ domain-like"/>
    <property type="match status" value="2"/>
</dbReference>
<dbReference type="InterPro" id="IPR001478">
    <property type="entry name" value="PDZ"/>
</dbReference>
<accession>A0A7S7NQ95</accession>
<dbReference type="GO" id="GO:0006508">
    <property type="term" value="P:proteolysis"/>
    <property type="evidence" value="ECO:0007669"/>
    <property type="project" value="UniProtKB-KW"/>
</dbReference>
<dbReference type="SMART" id="SM00228">
    <property type="entry name" value="PDZ"/>
    <property type="match status" value="2"/>
</dbReference>
<dbReference type="Gene3D" id="2.40.10.120">
    <property type="match status" value="1"/>
</dbReference>
<dbReference type="PANTHER" id="PTHR22939">
    <property type="entry name" value="SERINE PROTEASE FAMILY S1C HTRA-RELATED"/>
    <property type="match status" value="1"/>
</dbReference>
<dbReference type="InterPro" id="IPR001940">
    <property type="entry name" value="Peptidase_S1C"/>
</dbReference>
<dbReference type="SUPFAM" id="SSF50494">
    <property type="entry name" value="Trypsin-like serine proteases"/>
    <property type="match status" value="1"/>
</dbReference>
<dbReference type="EMBL" id="CP063849">
    <property type="protein sequence ID" value="QOY87797.1"/>
    <property type="molecule type" value="Genomic_DNA"/>
</dbReference>
<evidence type="ECO:0000256" key="2">
    <source>
        <dbReference type="ARBA" id="ARBA00022670"/>
    </source>
</evidence>
<dbReference type="RefSeq" id="WP_194449464.1">
    <property type="nucleotide sequence ID" value="NZ_CP063849.1"/>
</dbReference>
<dbReference type="PANTHER" id="PTHR22939:SF129">
    <property type="entry name" value="SERINE PROTEASE HTRA2, MITOCHONDRIAL"/>
    <property type="match status" value="1"/>
</dbReference>
<evidence type="ECO:0000256" key="4">
    <source>
        <dbReference type="SAM" id="SignalP"/>
    </source>
</evidence>
<dbReference type="Pfam" id="PF13180">
    <property type="entry name" value="PDZ_2"/>
    <property type="match status" value="2"/>
</dbReference>
<dbReference type="Proteomes" id="UP000593892">
    <property type="component" value="Chromosome"/>
</dbReference>
<evidence type="ECO:0000256" key="3">
    <source>
        <dbReference type="ARBA" id="ARBA00022801"/>
    </source>
</evidence>
<dbReference type="PRINTS" id="PR00834">
    <property type="entry name" value="PROTEASES2C"/>
</dbReference>
<evidence type="ECO:0000256" key="1">
    <source>
        <dbReference type="ARBA" id="ARBA00010541"/>
    </source>
</evidence>
<dbReference type="PROSITE" id="PS50106">
    <property type="entry name" value="PDZ"/>
    <property type="match status" value="2"/>
</dbReference>
<keyword evidence="2" id="KW-0645">Protease</keyword>
<organism evidence="6 7">
    <name type="scientific">Paludibaculum fermentans</name>
    <dbReference type="NCBI Taxonomy" id="1473598"/>
    <lineage>
        <taxon>Bacteria</taxon>
        <taxon>Pseudomonadati</taxon>
        <taxon>Acidobacteriota</taxon>
        <taxon>Terriglobia</taxon>
        <taxon>Bryobacterales</taxon>
        <taxon>Bryobacteraceae</taxon>
        <taxon>Paludibaculum</taxon>
    </lineage>
</organism>
<dbReference type="KEGG" id="pfer:IRI77_34505"/>
<dbReference type="GO" id="GO:0004252">
    <property type="term" value="F:serine-type endopeptidase activity"/>
    <property type="evidence" value="ECO:0007669"/>
    <property type="project" value="InterPro"/>
</dbReference>
<proteinExistence type="inferred from homology"/>
<gene>
    <name evidence="6" type="ORF">IRI77_34505</name>
</gene>
<keyword evidence="4" id="KW-0732">Signal</keyword>
<name>A0A7S7NQ95_PALFE</name>
<keyword evidence="7" id="KW-1185">Reference proteome</keyword>
<evidence type="ECO:0000313" key="7">
    <source>
        <dbReference type="Proteomes" id="UP000593892"/>
    </source>
</evidence>
<protein>
    <submittedName>
        <fullName evidence="6">Trypsin-like peptidase domain-containing protein</fullName>
    </submittedName>
</protein>
<dbReference type="AlphaFoldDB" id="A0A7S7NQ95"/>
<reference evidence="6 7" key="1">
    <citation type="submission" date="2020-10" db="EMBL/GenBank/DDBJ databases">
        <title>Complete genome sequence of Paludibaculum fermentans P105T, a facultatively anaerobic acidobacterium capable of dissimilatory Fe(III) reduction.</title>
        <authorList>
            <person name="Dedysh S.N."/>
            <person name="Beletsky A.V."/>
            <person name="Kulichevskaya I.S."/>
            <person name="Mardanov A.V."/>
            <person name="Ravin N.V."/>
        </authorList>
    </citation>
    <scope>NUCLEOTIDE SEQUENCE [LARGE SCALE GENOMIC DNA]</scope>
    <source>
        <strain evidence="6 7">P105</strain>
    </source>
</reference>
<comment type="similarity">
    <text evidence="1">Belongs to the peptidase S1C family.</text>
</comment>
<keyword evidence="3" id="KW-0378">Hydrolase</keyword>
<dbReference type="InterPro" id="IPR036034">
    <property type="entry name" value="PDZ_sf"/>
</dbReference>
<feature type="domain" description="PDZ" evidence="5">
    <location>
        <begin position="251"/>
        <end position="330"/>
    </location>
</feature>